<feature type="domain" description="AAA+ ATPase" evidence="1">
    <location>
        <begin position="417"/>
        <end position="736"/>
    </location>
</feature>
<dbReference type="KEGG" id="wvi:Weevi_0088"/>
<accession>F0P2S4</accession>
<evidence type="ECO:0000313" key="3">
    <source>
        <dbReference type="Proteomes" id="UP000008641"/>
    </source>
</evidence>
<dbReference type="InterPro" id="IPR011704">
    <property type="entry name" value="ATPase_dyneun-rel_AAA"/>
</dbReference>
<dbReference type="OrthoDB" id="9781481at2"/>
<dbReference type="REBASE" id="33014">
    <property type="entry name" value="WviMcrBCP"/>
</dbReference>
<reference evidence="2 3" key="1">
    <citation type="journal article" date="2011" name="Stand. Genomic Sci.">
        <title>Complete genome sequence of Weeksella virosa type strain (9751).</title>
        <authorList>
            <person name="Lang E."/>
            <person name="Teshima H."/>
            <person name="Lucas S."/>
            <person name="Lapidus A."/>
            <person name="Hammon N."/>
            <person name="Deshpande S."/>
            <person name="Nolan M."/>
            <person name="Cheng J.F."/>
            <person name="Pitluck S."/>
            <person name="Liolios K."/>
            <person name="Pagani I."/>
            <person name="Mikhailova N."/>
            <person name="Ivanova N."/>
            <person name="Mavromatis K."/>
            <person name="Pati A."/>
            <person name="Tapia R."/>
            <person name="Han C."/>
            <person name="Goodwin L."/>
            <person name="Chen A."/>
            <person name="Palaniappan K."/>
            <person name="Land M."/>
            <person name="Hauser L."/>
            <person name="Chang Y.J."/>
            <person name="Jeffries C.D."/>
            <person name="Brambilla E.M."/>
            <person name="Kopitz M."/>
            <person name="Rohde M."/>
            <person name="Goker M."/>
            <person name="Tindall B.J."/>
            <person name="Detter J.C."/>
            <person name="Woyke T."/>
            <person name="Bristow J."/>
            <person name="Eisen J.A."/>
            <person name="Markowitz V."/>
            <person name="Hugenholtz P."/>
            <person name="Klenk H.P."/>
            <person name="Kyrpides N.C."/>
        </authorList>
    </citation>
    <scope>NUCLEOTIDE SEQUENCE [LARGE SCALE GENOMIC DNA]</scope>
    <source>
        <strain evidence="3">ATCC 43766 / DSM 16922 / JCM 21250 / NBRC 16016 / NCTC 11634 / CL345/78</strain>
    </source>
</reference>
<keyword evidence="3" id="KW-1185">Reference proteome</keyword>
<dbReference type="InterPro" id="IPR027417">
    <property type="entry name" value="P-loop_NTPase"/>
</dbReference>
<name>F0P2S4_WEEVC</name>
<dbReference type="SMART" id="SM00382">
    <property type="entry name" value="AAA"/>
    <property type="match status" value="1"/>
</dbReference>
<dbReference type="eggNOG" id="COG5147">
    <property type="taxonomic scope" value="Bacteria"/>
</dbReference>
<evidence type="ECO:0000259" key="1">
    <source>
        <dbReference type="SMART" id="SM00382"/>
    </source>
</evidence>
<protein>
    <submittedName>
        <fullName evidence="2">ATPase associated with various cellular activities AAA_5</fullName>
    </submittedName>
</protein>
<dbReference type="InterPro" id="IPR052934">
    <property type="entry name" value="Methyl-DNA_Rec/Restrict_Enz"/>
</dbReference>
<dbReference type="EMBL" id="CP002455">
    <property type="protein sequence ID" value="ADX66814.1"/>
    <property type="molecule type" value="Genomic_DNA"/>
</dbReference>
<dbReference type="eggNOG" id="COG1401">
    <property type="taxonomic scope" value="Bacteria"/>
</dbReference>
<dbReference type="SUPFAM" id="SSF52540">
    <property type="entry name" value="P-loop containing nucleoside triphosphate hydrolases"/>
    <property type="match status" value="1"/>
</dbReference>
<sequence length="860" mass="101589">MTTEIEKSLQAVLDKTVDQKKVFGTSFALKKGTSELILKYIDILRENGEPNEAYKYLAINTFQQNWDLEADDFYQMFRASFSKVANLLYQNSWGFIHTATQLFPNEVRDMFRNLYDESVEITERIKTFQTESEKLLSKVREKLNRTNIKAQQDERTISVYLAFRFPEKYMLYKYDYYKNFCKELNIKPKKTGECFLHLQELANLIIREDLLDENFLKTYRKFYQKPDWDDQYLMIQNVLYVVFRDDFKEMDLVKLLKNFNRKDLEEYYEFLDKIIEEFDLQQNDQKLVFNHRDKWIVFTIGQRYIWRIRNSKSSEPVFAAISTNVFTINHSNFEGEPNAFWNGTDDILEIRKNKEKIFDAIEKELKTTRKSSFLKYNKKELERMAFDIDFRNEILSQLETQTKTEKPMENTKPDKKTPLNQILFGAPGTGKTYTTKRIAVEIINGEKQRTRQEINAEYEDLINKKQIVFTTFHQSLSYEDFIEGIKPETEEGNITYEIKDGIFKDLAKRAVSYNKLSETDEQVYDFDSAWNDLIEEVNATIQKDEKFELPILTINKGLNVTEITNQGNLKLKPKSNVDSLEYTVSYNRTKKLQEAFPSLSVVKNIDREFRSVIGGSNSTAYWAVLNYINTKINANQKPKIEKRNFSPQKYVLIIDEINRGNVSAIFGELITLLEEDKRKGNKEQTEVILPYSHDKFSVPNNVYLIGTMNTADRSVEALDTALRRRFSFIEMQPNPNVLLDSEYQDVDLKQLLETINQRIEVLIDKDHQIGHSYFIGIQNLEDLKWVFKDKIIPLLEEYFYGDFGKIGLVLGGKFIYQEENTAKFTKNFSYENDFLEDKKVYRFTPSEYWDESTFISVYED</sequence>
<dbReference type="PANTHER" id="PTHR37291:SF1">
    <property type="entry name" value="TYPE IV METHYL-DIRECTED RESTRICTION ENZYME ECOKMCRB SUBUNIT"/>
    <property type="match status" value="1"/>
</dbReference>
<organism evidence="2 3">
    <name type="scientific">Weeksella virosa (strain ATCC 43766 / DSM 16922 / JCM 21250 / CCUG 30538 / CDC 9751 / IAM 14551 / NBRC 16016 / NCTC 11634 / CL345/78)</name>
    <dbReference type="NCBI Taxonomy" id="865938"/>
    <lineage>
        <taxon>Bacteria</taxon>
        <taxon>Pseudomonadati</taxon>
        <taxon>Bacteroidota</taxon>
        <taxon>Flavobacteriia</taxon>
        <taxon>Flavobacteriales</taxon>
        <taxon>Weeksellaceae</taxon>
        <taxon>Weeksella</taxon>
    </lineage>
</organism>
<dbReference type="Gene3D" id="3.40.50.300">
    <property type="entry name" value="P-loop containing nucleotide triphosphate hydrolases"/>
    <property type="match status" value="2"/>
</dbReference>
<dbReference type="Proteomes" id="UP000008641">
    <property type="component" value="Chromosome"/>
</dbReference>
<reference evidence="3" key="2">
    <citation type="journal article" date="2011" name="Stand. Genomic Sci.">
        <title>Complete genome sequence of Weeksella virosa type strain (9751T).</title>
        <authorList>
            <person name="Lang E."/>
            <person name="Teshima H."/>
            <person name="Lucas S."/>
            <person name="Lapidus A."/>
            <person name="Hammon N."/>
            <person name="Deshpande S."/>
            <person name="Nolan M."/>
            <person name="Cheng J."/>
            <person name="Pitluck S."/>
            <person name="Liolios K."/>
            <person name="Pagani I."/>
            <person name="Mikhailova N."/>
            <person name="Ivanova N."/>
            <person name="Mavromatis K."/>
            <person name="Pati A."/>
            <person name="Tapia R."/>
            <person name="Han C."/>
            <person name="Goodwin L."/>
            <person name="Chen A."/>
            <person name="Palaniappan K."/>
            <person name="Land M."/>
            <person name="Hauser L."/>
            <person name="Chang Y."/>
            <person name="Jeffries C."/>
            <person name="Brambilla E."/>
            <person name="Kopitz M."/>
            <person name="Rohde M."/>
            <person name="Goker M."/>
            <person name="Tindall B."/>
            <person name="Detter J."/>
            <person name="Woyke T."/>
            <person name="Bristow J."/>
            <person name="Eisen J."/>
            <person name="Markowitz V."/>
            <person name="Hugenholtz P."/>
            <person name="Klenk H."/>
            <person name="Kyrpides N."/>
        </authorList>
    </citation>
    <scope>NUCLEOTIDE SEQUENCE [LARGE SCALE GENOMIC DNA]</scope>
    <source>
        <strain evidence="3">ATCC 43766 / DSM 16922 / JCM 21250 / NBRC 16016 / NCTC 11634 / CL345/78</strain>
    </source>
</reference>
<gene>
    <name evidence="2" type="ordered locus">Weevi_0088</name>
</gene>
<dbReference type="STRING" id="865938.Weevi_0088"/>
<dbReference type="AlphaFoldDB" id="F0P2S4"/>
<dbReference type="InterPro" id="IPR003593">
    <property type="entry name" value="AAA+_ATPase"/>
</dbReference>
<dbReference type="PANTHER" id="PTHR37291">
    <property type="entry name" value="5-METHYLCYTOSINE-SPECIFIC RESTRICTION ENZYME B"/>
    <property type="match status" value="1"/>
</dbReference>
<proteinExistence type="predicted"/>
<evidence type="ECO:0000313" key="2">
    <source>
        <dbReference type="EMBL" id="ADX66814.1"/>
    </source>
</evidence>
<dbReference type="Pfam" id="PF07728">
    <property type="entry name" value="AAA_5"/>
    <property type="match status" value="1"/>
</dbReference>
<dbReference type="GO" id="GO:0005524">
    <property type="term" value="F:ATP binding"/>
    <property type="evidence" value="ECO:0007669"/>
    <property type="project" value="InterPro"/>
</dbReference>
<dbReference type="HOGENOM" id="CLU_018482_0_0_10"/>
<dbReference type="GO" id="GO:0016887">
    <property type="term" value="F:ATP hydrolysis activity"/>
    <property type="evidence" value="ECO:0007669"/>
    <property type="project" value="InterPro"/>
</dbReference>
<dbReference type="RefSeq" id="WP_013597206.1">
    <property type="nucleotide sequence ID" value="NC_015144.1"/>
</dbReference>